<gene>
    <name evidence="4" type="ORF">L4923_12225</name>
</gene>
<dbReference type="InterPro" id="IPR015797">
    <property type="entry name" value="NUDIX_hydrolase-like_dom_sf"/>
</dbReference>
<dbReference type="PROSITE" id="PS51462">
    <property type="entry name" value="NUDIX"/>
    <property type="match status" value="1"/>
</dbReference>
<evidence type="ECO:0000256" key="2">
    <source>
        <dbReference type="ARBA" id="ARBA00022801"/>
    </source>
</evidence>
<organism evidence="4 5">
    <name type="scientific">Mesorhizobium retamae</name>
    <dbReference type="NCBI Taxonomy" id="2912854"/>
    <lineage>
        <taxon>Bacteria</taxon>
        <taxon>Pseudomonadati</taxon>
        <taxon>Pseudomonadota</taxon>
        <taxon>Alphaproteobacteria</taxon>
        <taxon>Hyphomicrobiales</taxon>
        <taxon>Phyllobacteriaceae</taxon>
        <taxon>Mesorhizobium</taxon>
    </lineage>
</organism>
<name>A0ABS9QEE8_9HYPH</name>
<dbReference type="EMBL" id="JAKREW010000009">
    <property type="protein sequence ID" value="MCG7505780.1"/>
    <property type="molecule type" value="Genomic_DNA"/>
</dbReference>
<dbReference type="RefSeq" id="WP_239365252.1">
    <property type="nucleotide sequence ID" value="NZ_JAKREW010000009.1"/>
</dbReference>
<evidence type="ECO:0000256" key="1">
    <source>
        <dbReference type="ARBA" id="ARBA00001946"/>
    </source>
</evidence>
<dbReference type="PANTHER" id="PTHR43046:SF2">
    <property type="entry name" value="8-OXO-DGTP DIPHOSPHATASE-RELATED"/>
    <property type="match status" value="1"/>
</dbReference>
<evidence type="ECO:0000313" key="4">
    <source>
        <dbReference type="EMBL" id="MCG7505780.1"/>
    </source>
</evidence>
<feature type="domain" description="Nudix hydrolase" evidence="3">
    <location>
        <begin position="20"/>
        <end position="154"/>
    </location>
</feature>
<keyword evidence="2" id="KW-0378">Hydrolase</keyword>
<protein>
    <submittedName>
        <fullName evidence="4">NUDIX domain-containing protein</fullName>
    </submittedName>
</protein>
<evidence type="ECO:0000313" key="5">
    <source>
        <dbReference type="Proteomes" id="UP001201701"/>
    </source>
</evidence>
<accession>A0ABS9QEE8</accession>
<proteinExistence type="predicted"/>
<keyword evidence="5" id="KW-1185">Reference proteome</keyword>
<dbReference type="Gene3D" id="3.90.79.10">
    <property type="entry name" value="Nucleoside Triphosphate Pyrophosphohydrolase"/>
    <property type="match status" value="1"/>
</dbReference>
<comment type="cofactor">
    <cofactor evidence="1">
        <name>Mg(2+)</name>
        <dbReference type="ChEBI" id="CHEBI:18420"/>
    </cofactor>
</comment>
<reference evidence="4 5" key="1">
    <citation type="submission" date="2022-02" db="EMBL/GenBank/DDBJ databases">
        <title>Draft genome sequence of Mezorhizobium retamae strain IRAMC:0171 isolated from Retama raetam nodules.</title>
        <authorList>
            <person name="Bengaied R."/>
            <person name="Sbissi I."/>
            <person name="Huber K."/>
            <person name="Ghodbane F."/>
            <person name="Nouioui I."/>
            <person name="Tarhouni M."/>
            <person name="Gtari M."/>
        </authorList>
    </citation>
    <scope>NUCLEOTIDE SEQUENCE [LARGE SCALE GENOMIC DNA]</scope>
    <source>
        <strain evidence="4 5">IRAMC:0171</strain>
    </source>
</reference>
<dbReference type="InterPro" id="IPR000086">
    <property type="entry name" value="NUDIX_hydrolase_dom"/>
</dbReference>
<dbReference type="SUPFAM" id="SSF55811">
    <property type="entry name" value="Nudix"/>
    <property type="match status" value="1"/>
</dbReference>
<dbReference type="Pfam" id="PF00293">
    <property type="entry name" value="NUDIX"/>
    <property type="match status" value="1"/>
</dbReference>
<comment type="caution">
    <text evidence="4">The sequence shown here is derived from an EMBL/GenBank/DDBJ whole genome shotgun (WGS) entry which is preliminary data.</text>
</comment>
<dbReference type="Proteomes" id="UP001201701">
    <property type="component" value="Unassembled WGS sequence"/>
</dbReference>
<dbReference type="PRINTS" id="PR00502">
    <property type="entry name" value="NUDIXFAMILY"/>
</dbReference>
<sequence>MSFADSYLGRLRQLVGSRLVLVPGARIVIEREDGCILLHKRTDFDRWGLPGGSAEEGENIETIIIREVAEETGLAVRDVKPFAFGSDPRYETFEFPNGDRTQFFALIFYTRSFAGDAAVMDDESSAVGWFAPDALPDMLSNMARSVEAYLRFKKTGEFQMI</sequence>
<dbReference type="InterPro" id="IPR020476">
    <property type="entry name" value="Nudix_hydrolase"/>
</dbReference>
<evidence type="ECO:0000259" key="3">
    <source>
        <dbReference type="PROSITE" id="PS51462"/>
    </source>
</evidence>
<dbReference type="PANTHER" id="PTHR43046">
    <property type="entry name" value="GDP-MANNOSE MANNOSYL HYDROLASE"/>
    <property type="match status" value="1"/>
</dbReference>